<accession>A0A8I0MXG9</accession>
<name>A0A8I0MXG9_9GAMM</name>
<dbReference type="Proteomes" id="UP000660708">
    <property type="component" value="Unassembled WGS sequence"/>
</dbReference>
<evidence type="ECO:0008006" key="3">
    <source>
        <dbReference type="Google" id="ProtNLM"/>
    </source>
</evidence>
<evidence type="ECO:0000313" key="2">
    <source>
        <dbReference type="Proteomes" id="UP000660708"/>
    </source>
</evidence>
<dbReference type="InterPro" id="IPR027417">
    <property type="entry name" value="P-loop_NTPase"/>
</dbReference>
<protein>
    <recommendedName>
        <fullName evidence="3">Sulfotransferase domain-containing protein</fullName>
    </recommendedName>
</protein>
<gene>
    <name evidence="1" type="ORF">PPEP_a1705</name>
</gene>
<dbReference type="Gene3D" id="3.40.50.300">
    <property type="entry name" value="P-loop containing nucleotide triphosphate hydrolases"/>
    <property type="match status" value="1"/>
</dbReference>
<keyword evidence="2" id="KW-1185">Reference proteome</keyword>
<dbReference type="SUPFAM" id="SSF52540">
    <property type="entry name" value="P-loop containing nucleoside triphosphate hydrolases"/>
    <property type="match status" value="1"/>
</dbReference>
<sequence>MLKQLVKSLASQLGYHITVTPITNTPVAKRAAYIHIGKCGGSAIDNALRKALATPEDARLCRDTSIAASMTNFGQALDSLDSQCRFSEHHLIQLQGLLRYFLSLERHYVSGHWGVNHDILSTYRDVHFITMLRDPIARLKSNYIFNKLTNNLPVMPPNNFSNDDLIAEANTILFSTRGWQMANTQSAFICGRYPATPDEAKAQHTRFIENLACFGLVGFLDNLNAFSDKFTQQFNRPLDIKVHNATESQISHETQKVVDTLQEYFRSKEIKTHLAKLCEQELKNIDVARERFG</sequence>
<comment type="caution">
    <text evidence="1">The sequence shown here is derived from an EMBL/GenBank/DDBJ whole genome shotgun (WGS) entry which is preliminary data.</text>
</comment>
<organism evidence="1 2">
    <name type="scientific">Pseudoalteromonas peptidolytica F12-50-A1</name>
    <dbReference type="NCBI Taxonomy" id="1315280"/>
    <lineage>
        <taxon>Bacteria</taxon>
        <taxon>Pseudomonadati</taxon>
        <taxon>Pseudomonadota</taxon>
        <taxon>Gammaproteobacteria</taxon>
        <taxon>Alteromonadales</taxon>
        <taxon>Pseudoalteromonadaceae</taxon>
        <taxon>Pseudoalteromonas</taxon>
    </lineage>
</organism>
<proteinExistence type="predicted"/>
<evidence type="ECO:0000313" key="1">
    <source>
        <dbReference type="EMBL" id="MBE0347288.1"/>
    </source>
</evidence>
<reference evidence="1 2" key="1">
    <citation type="submission" date="2015-06" db="EMBL/GenBank/DDBJ databases">
        <title>Genome sequence of Pseudoalteromonas peptidolytica.</title>
        <authorList>
            <person name="Xie B.-B."/>
            <person name="Rong J.-C."/>
            <person name="Qin Q.-L."/>
            <person name="Zhang Y.-Z."/>
        </authorList>
    </citation>
    <scope>NUCLEOTIDE SEQUENCE [LARGE SCALE GENOMIC DNA]</scope>
    <source>
        <strain evidence="1 2">F12-50-A1</strain>
    </source>
</reference>
<dbReference type="RefSeq" id="WP_147389405.1">
    <property type="nucleotide sequence ID" value="NZ_AQHF01000026.1"/>
</dbReference>
<dbReference type="EMBL" id="AQHF01000026">
    <property type="protein sequence ID" value="MBE0347288.1"/>
    <property type="molecule type" value="Genomic_DNA"/>
</dbReference>
<dbReference type="AlphaFoldDB" id="A0A8I0MXG9"/>